<keyword evidence="2" id="KW-1185">Reference proteome</keyword>
<evidence type="ECO:0000313" key="1">
    <source>
        <dbReference type="EMBL" id="SEK29278.1"/>
    </source>
</evidence>
<accession>A0A1H7FTH4</accession>
<proteinExistence type="predicted"/>
<sequence length="56" mass="5996">MSTTAVKPAQCPPAQEQEIKVFFKPRFGIRVVAGGLSVDVRTGPGEDKEKSEPSHG</sequence>
<name>A0A1H7FTH4_STIAU</name>
<dbReference type="RefSeq" id="WP_177241286.1">
    <property type="nucleotide sequence ID" value="NZ_FOAP01000001.1"/>
</dbReference>
<protein>
    <submittedName>
        <fullName evidence="1">Uncharacterized protein</fullName>
    </submittedName>
</protein>
<dbReference type="Proteomes" id="UP000182719">
    <property type="component" value="Unassembled WGS sequence"/>
</dbReference>
<organism evidence="1 2">
    <name type="scientific">Stigmatella aurantiaca</name>
    <dbReference type="NCBI Taxonomy" id="41"/>
    <lineage>
        <taxon>Bacteria</taxon>
        <taxon>Pseudomonadati</taxon>
        <taxon>Myxococcota</taxon>
        <taxon>Myxococcia</taxon>
        <taxon>Myxococcales</taxon>
        <taxon>Cystobacterineae</taxon>
        <taxon>Archangiaceae</taxon>
        <taxon>Stigmatella</taxon>
    </lineage>
</organism>
<dbReference type="EMBL" id="FOAP01000001">
    <property type="protein sequence ID" value="SEK29278.1"/>
    <property type="molecule type" value="Genomic_DNA"/>
</dbReference>
<dbReference type="AlphaFoldDB" id="A0A1H7FTH4"/>
<gene>
    <name evidence="1" type="ORF">SAMN05444354_101206</name>
</gene>
<reference evidence="2" key="1">
    <citation type="submission" date="2016-10" db="EMBL/GenBank/DDBJ databases">
        <authorList>
            <person name="Varghese N."/>
            <person name="Submissions S."/>
        </authorList>
    </citation>
    <scope>NUCLEOTIDE SEQUENCE [LARGE SCALE GENOMIC DNA]</scope>
    <source>
        <strain evidence="2">DSM 17044</strain>
    </source>
</reference>
<evidence type="ECO:0000313" key="2">
    <source>
        <dbReference type="Proteomes" id="UP000182719"/>
    </source>
</evidence>